<evidence type="ECO:0000256" key="3">
    <source>
        <dbReference type="ARBA" id="ARBA00022801"/>
    </source>
</evidence>
<keyword evidence="3 7" id="KW-0378">Hydrolase</keyword>
<protein>
    <recommendedName>
        <fullName evidence="5 7">S-formylglutathione hydrolase</fullName>
        <ecNumber evidence="5 7">3.1.2.12</ecNumber>
    </recommendedName>
</protein>
<dbReference type="GO" id="GO:0052689">
    <property type="term" value="F:carboxylic ester hydrolase activity"/>
    <property type="evidence" value="ECO:0007669"/>
    <property type="project" value="UniProtKB-KW"/>
</dbReference>
<evidence type="ECO:0000256" key="2">
    <source>
        <dbReference type="ARBA" id="ARBA00022487"/>
    </source>
</evidence>
<dbReference type="KEGG" id="pmaw:MACH26_04890"/>
<gene>
    <name evidence="8" type="primary">frmB</name>
    <name evidence="8" type="ORF">MACH26_04890</name>
</gene>
<comment type="similarity">
    <text evidence="1 7">Belongs to the esterase D family.</text>
</comment>
<feature type="active site" description="Charge relay system" evidence="6">
    <location>
        <position position="255"/>
    </location>
</feature>
<reference evidence="8" key="1">
    <citation type="submission" date="2023-01" db="EMBL/GenBank/DDBJ databases">
        <title>Complete genome sequence of Planctobacterium marinum strain Dej080120_11.</title>
        <authorList>
            <person name="Ueki S."/>
            <person name="Maruyama F."/>
        </authorList>
    </citation>
    <scope>NUCLEOTIDE SEQUENCE</scope>
    <source>
        <strain evidence="8">Dej080120_11</strain>
    </source>
</reference>
<dbReference type="FunFam" id="3.40.50.1820:FF:000002">
    <property type="entry name" value="S-formylglutathione hydrolase"/>
    <property type="match status" value="1"/>
</dbReference>
<organism evidence="8 9">
    <name type="scientific">Planctobacterium marinum</name>
    <dbReference type="NCBI Taxonomy" id="1631968"/>
    <lineage>
        <taxon>Bacteria</taxon>
        <taxon>Pseudomonadati</taxon>
        <taxon>Pseudomonadota</taxon>
        <taxon>Gammaproteobacteria</taxon>
        <taxon>Alteromonadales</taxon>
        <taxon>Alteromonadaceae</taxon>
        <taxon>Planctobacterium</taxon>
    </lineage>
</organism>
<keyword evidence="2 7" id="KW-0719">Serine esterase</keyword>
<dbReference type="SUPFAM" id="SSF53474">
    <property type="entry name" value="alpha/beta-Hydrolases"/>
    <property type="match status" value="1"/>
</dbReference>
<dbReference type="NCBIfam" id="TIGR02821">
    <property type="entry name" value="fghA_ester_D"/>
    <property type="match status" value="1"/>
</dbReference>
<accession>A0AA48KP22</accession>
<evidence type="ECO:0000256" key="5">
    <source>
        <dbReference type="NCBIfam" id="TIGR02821"/>
    </source>
</evidence>
<evidence type="ECO:0000256" key="7">
    <source>
        <dbReference type="RuleBase" id="RU363068"/>
    </source>
</evidence>
<comment type="function">
    <text evidence="7">Serine hydrolase involved in the detoxification of formaldehyde.</text>
</comment>
<dbReference type="GO" id="GO:0005829">
    <property type="term" value="C:cytosol"/>
    <property type="evidence" value="ECO:0007669"/>
    <property type="project" value="TreeGrafter"/>
</dbReference>
<proteinExistence type="inferred from homology"/>
<sequence>MKCLSETTVFGGTLSRYEHVAVATRCKMRFAIYQPPQALKGAKCPVVYWLSGLTCNEDNFMQKAGAQRIAAELGVILIAPDTSPRGESVPDVDYYDFGQGAGFYVNATQAPWNTHYRMYDYVAKELPELVQSYFPCNGRQSIMGHSMGGHGALVIGLRNQQQYCSISAFSPISNPMDCPWGIKAFTGYLGEDPADWCEYDAAYLLGQNGSELPILIDQGLADEFLEEQLKPENLWHVAEEKAVPLQYHGHESYDHSYYFIATFIEKHLLFHARHFGD</sequence>
<dbReference type="EC" id="3.1.2.12" evidence="5 7"/>
<dbReference type="EMBL" id="AP027272">
    <property type="protein sequence ID" value="BDX04968.1"/>
    <property type="molecule type" value="Genomic_DNA"/>
</dbReference>
<dbReference type="PANTHER" id="PTHR10061:SF1">
    <property type="entry name" value="S-FORMYLGLUTATHIONE HYDROLASE YEIG"/>
    <property type="match status" value="1"/>
</dbReference>
<evidence type="ECO:0000256" key="4">
    <source>
        <dbReference type="ARBA" id="ARBA00047590"/>
    </source>
</evidence>
<dbReference type="InterPro" id="IPR029058">
    <property type="entry name" value="AB_hydrolase_fold"/>
</dbReference>
<dbReference type="InterPro" id="IPR000801">
    <property type="entry name" value="Esterase-like"/>
</dbReference>
<dbReference type="GO" id="GO:0046294">
    <property type="term" value="P:formaldehyde catabolic process"/>
    <property type="evidence" value="ECO:0007669"/>
    <property type="project" value="InterPro"/>
</dbReference>
<dbReference type="GO" id="GO:0018738">
    <property type="term" value="F:S-formylglutathione hydrolase activity"/>
    <property type="evidence" value="ECO:0007669"/>
    <property type="project" value="UniProtKB-UniRule"/>
</dbReference>
<dbReference type="Gene3D" id="3.40.50.1820">
    <property type="entry name" value="alpha/beta hydrolase"/>
    <property type="match status" value="1"/>
</dbReference>
<dbReference type="InterPro" id="IPR014186">
    <property type="entry name" value="S-formylglutathione_hydrol"/>
</dbReference>
<dbReference type="Pfam" id="PF00756">
    <property type="entry name" value="Esterase"/>
    <property type="match status" value="1"/>
</dbReference>
<dbReference type="RefSeq" id="WP_338290867.1">
    <property type="nucleotide sequence ID" value="NZ_AP027272.1"/>
</dbReference>
<keyword evidence="9" id="KW-1185">Reference proteome</keyword>
<name>A0AA48KP22_9ALTE</name>
<evidence type="ECO:0000256" key="6">
    <source>
        <dbReference type="PIRSR" id="PIRSR614186-1"/>
    </source>
</evidence>
<evidence type="ECO:0000313" key="8">
    <source>
        <dbReference type="EMBL" id="BDX04968.1"/>
    </source>
</evidence>
<evidence type="ECO:0000256" key="1">
    <source>
        <dbReference type="ARBA" id="ARBA00005622"/>
    </source>
</evidence>
<evidence type="ECO:0000313" key="9">
    <source>
        <dbReference type="Proteomes" id="UP001333710"/>
    </source>
</evidence>
<comment type="catalytic activity">
    <reaction evidence="4 7">
        <text>S-formylglutathione + H2O = formate + glutathione + H(+)</text>
        <dbReference type="Rhea" id="RHEA:14961"/>
        <dbReference type="ChEBI" id="CHEBI:15377"/>
        <dbReference type="ChEBI" id="CHEBI:15378"/>
        <dbReference type="ChEBI" id="CHEBI:15740"/>
        <dbReference type="ChEBI" id="CHEBI:57688"/>
        <dbReference type="ChEBI" id="CHEBI:57925"/>
        <dbReference type="EC" id="3.1.2.12"/>
    </reaction>
</comment>
<dbReference type="AlphaFoldDB" id="A0AA48KP22"/>
<feature type="active site" description="Charge relay system" evidence="6">
    <location>
        <position position="222"/>
    </location>
</feature>
<dbReference type="PANTHER" id="PTHR10061">
    <property type="entry name" value="S-FORMYLGLUTATHIONE HYDROLASE"/>
    <property type="match status" value="1"/>
</dbReference>
<feature type="active site" description="Charge relay system" evidence="6">
    <location>
        <position position="146"/>
    </location>
</feature>
<dbReference type="Proteomes" id="UP001333710">
    <property type="component" value="Chromosome"/>
</dbReference>